<dbReference type="EMBL" id="RBAN01000001">
    <property type="protein sequence ID" value="RKN58453.1"/>
    <property type="molecule type" value="Genomic_DNA"/>
</dbReference>
<accession>A0A3B0ADN7</accession>
<keyword evidence="2" id="KW-1185">Reference proteome</keyword>
<dbReference type="AlphaFoldDB" id="A0A3B0ADN7"/>
<dbReference type="RefSeq" id="WP_120778620.1">
    <property type="nucleotide sequence ID" value="NZ_JBHLUP010000009.1"/>
</dbReference>
<dbReference type="Proteomes" id="UP000279968">
    <property type="component" value="Unassembled WGS sequence"/>
</dbReference>
<gene>
    <name evidence="1" type="ORF">D7193_07870</name>
</gene>
<protein>
    <submittedName>
        <fullName evidence="1">SRPBCC domain-containing protein</fullName>
    </submittedName>
</protein>
<dbReference type="SUPFAM" id="SSF55961">
    <property type="entry name" value="Bet v1-like"/>
    <property type="match status" value="1"/>
</dbReference>
<comment type="caution">
    <text evidence="1">The sequence shown here is derived from an EMBL/GenBank/DDBJ whole genome shotgun (WGS) entry which is preliminary data.</text>
</comment>
<name>A0A3B0ADN7_9ACTN</name>
<reference evidence="1 2" key="1">
    <citation type="journal article" date="2015" name="Int. J. Syst. Evol. Microbiol.">
        <title>Micromonospora costi sp. nov., isolated from a leaf of Costus speciosus.</title>
        <authorList>
            <person name="Thawai C."/>
        </authorList>
    </citation>
    <scope>NUCLEOTIDE SEQUENCE [LARGE SCALE GENOMIC DNA]</scope>
    <source>
        <strain evidence="1 2">CS1-12</strain>
    </source>
</reference>
<dbReference type="InterPro" id="IPR023393">
    <property type="entry name" value="START-like_dom_sf"/>
</dbReference>
<evidence type="ECO:0000313" key="2">
    <source>
        <dbReference type="Proteomes" id="UP000279968"/>
    </source>
</evidence>
<dbReference type="OrthoDB" id="3334241at2"/>
<evidence type="ECO:0000313" key="1">
    <source>
        <dbReference type="EMBL" id="RKN58453.1"/>
    </source>
</evidence>
<dbReference type="Gene3D" id="3.30.530.20">
    <property type="match status" value="1"/>
</dbReference>
<dbReference type="CDD" id="cd07814">
    <property type="entry name" value="SRPBCC_CalC_Aha1-like"/>
    <property type="match status" value="1"/>
</dbReference>
<organism evidence="1 2">
    <name type="scientific">Micromonospora costi</name>
    <dbReference type="NCBI Taxonomy" id="1530042"/>
    <lineage>
        <taxon>Bacteria</taxon>
        <taxon>Bacillati</taxon>
        <taxon>Actinomycetota</taxon>
        <taxon>Actinomycetes</taxon>
        <taxon>Micromonosporales</taxon>
        <taxon>Micromonosporaceae</taxon>
        <taxon>Micromonospora</taxon>
    </lineage>
</organism>
<sequence length="216" mass="23335">MIEPEVRALEIAVDAPVERVWAALSEPAEIRRWFGWEYEGLDEEIQEIFLDGAERFPPGRLALADGSALLLAADGTRTLVQLVVPSDGDDGFNVIVEGWRAFLEQLRFLLERRPTGPRRTVYLTGAATGGQLLAALPAGGSPWHDSRYLRMVVDDAGHLLAALAERPLDSAEVSPVSLTVTSYGLDDAAAARLRDEWGAHWQAALPPAPSVGGSGE</sequence>
<proteinExistence type="predicted"/>